<name>A0A4R0IAA3_9ACTN</name>
<comment type="caution">
    <text evidence="1">The sequence shown here is derived from an EMBL/GenBank/DDBJ whole genome shotgun (WGS) entry which is preliminary data.</text>
</comment>
<dbReference type="Proteomes" id="UP000292695">
    <property type="component" value="Unassembled WGS sequence"/>
</dbReference>
<dbReference type="AlphaFoldDB" id="A0A4R0IAA3"/>
<protein>
    <recommendedName>
        <fullName evidence="3">Hemerythrin domain-containing protein</fullName>
    </recommendedName>
</protein>
<evidence type="ECO:0008006" key="3">
    <source>
        <dbReference type="Google" id="ProtNLM"/>
    </source>
</evidence>
<sequence length="65" mass="7690">MKDRPADIDDMRIVHSALRRDLERVRIVASDPELLTESRRQAIGEHVVWLTHTLHRHHHGEDEHV</sequence>
<dbReference type="Gene3D" id="1.20.120.520">
    <property type="entry name" value="nmb1532 protein domain like"/>
    <property type="match status" value="1"/>
</dbReference>
<evidence type="ECO:0000313" key="2">
    <source>
        <dbReference type="Proteomes" id="UP000292695"/>
    </source>
</evidence>
<dbReference type="RefSeq" id="WP_131294838.1">
    <property type="nucleotide sequence ID" value="NZ_SJKA01000015.1"/>
</dbReference>
<accession>A0A4R0IAA3</accession>
<dbReference type="OrthoDB" id="5197650at2"/>
<evidence type="ECO:0000313" key="1">
    <source>
        <dbReference type="EMBL" id="TCC24392.1"/>
    </source>
</evidence>
<gene>
    <name evidence="1" type="ORF">E0H50_32645</name>
</gene>
<keyword evidence="2" id="KW-1185">Reference proteome</keyword>
<reference evidence="1 2" key="1">
    <citation type="submission" date="2019-02" db="EMBL/GenBank/DDBJ databases">
        <title>Kribbella capetownensis sp. nov. and Kribbella speibonae sp. nov., isolated from soil.</title>
        <authorList>
            <person name="Curtis S.M."/>
            <person name="Norton I."/>
            <person name="Everest G.J."/>
            <person name="Meyers P.R."/>
        </authorList>
    </citation>
    <scope>NUCLEOTIDE SEQUENCE [LARGE SCALE GENOMIC DNA]</scope>
    <source>
        <strain evidence="1 2">DSM 27082</strain>
    </source>
</reference>
<organism evidence="1 2">
    <name type="scientific">Kribbella sindirgiensis</name>
    <dbReference type="NCBI Taxonomy" id="1124744"/>
    <lineage>
        <taxon>Bacteria</taxon>
        <taxon>Bacillati</taxon>
        <taxon>Actinomycetota</taxon>
        <taxon>Actinomycetes</taxon>
        <taxon>Propionibacteriales</taxon>
        <taxon>Kribbellaceae</taxon>
        <taxon>Kribbella</taxon>
    </lineage>
</organism>
<proteinExistence type="predicted"/>
<dbReference type="EMBL" id="SJKA01000015">
    <property type="protein sequence ID" value="TCC24392.1"/>
    <property type="molecule type" value="Genomic_DNA"/>
</dbReference>